<dbReference type="GeneID" id="17317799"/>
<dbReference type="Gene3D" id="1.25.40.330">
    <property type="entry name" value="Adenylate cyclase-associated CAP, N-terminal domain"/>
    <property type="match status" value="2"/>
</dbReference>
<dbReference type="InterPro" id="IPR053950">
    <property type="entry name" value="CAP_N"/>
</dbReference>
<feature type="domain" description="CAP N-terminal" evidence="1">
    <location>
        <begin position="198"/>
        <end position="365"/>
    </location>
</feature>
<proteinExistence type="predicted"/>
<dbReference type="GO" id="GO:0005737">
    <property type="term" value="C:cytoplasm"/>
    <property type="evidence" value="ECO:0007669"/>
    <property type="project" value="TreeGrafter"/>
</dbReference>
<dbReference type="InterPro" id="IPR001837">
    <property type="entry name" value="Adenylate_cyclase-assoc_CAP"/>
</dbReference>
<accession>R7QNW4</accession>
<dbReference type="EMBL" id="HG002073">
    <property type="protein sequence ID" value="CDF39789.1"/>
    <property type="molecule type" value="Genomic_DNA"/>
</dbReference>
<dbReference type="Pfam" id="PF21938">
    <property type="entry name" value="CAP_N"/>
    <property type="match status" value="2"/>
</dbReference>
<dbReference type="GO" id="GO:0019933">
    <property type="term" value="P:cAMP-mediated signaling"/>
    <property type="evidence" value="ECO:0007669"/>
    <property type="project" value="TreeGrafter"/>
</dbReference>
<feature type="domain" description="CAP N-terminal" evidence="1">
    <location>
        <begin position="27"/>
        <end position="168"/>
    </location>
</feature>
<name>R7QNW4_CHOCR</name>
<dbReference type="OMA" id="MHEISAV"/>
<dbReference type="Gramene" id="CDF39789">
    <property type="protein sequence ID" value="CDF39789"/>
    <property type="gene ID" value="CHC_T00000394001"/>
</dbReference>
<dbReference type="GO" id="GO:0003779">
    <property type="term" value="F:actin binding"/>
    <property type="evidence" value="ECO:0007669"/>
    <property type="project" value="InterPro"/>
</dbReference>
<dbReference type="SUPFAM" id="SSF101278">
    <property type="entry name" value="N-terminal domain of adenylylcyclase associated protein, CAP"/>
    <property type="match status" value="2"/>
</dbReference>
<organism evidence="2 3">
    <name type="scientific">Chondrus crispus</name>
    <name type="common">Carrageen Irish moss</name>
    <name type="synonym">Polymorpha crispa</name>
    <dbReference type="NCBI Taxonomy" id="2769"/>
    <lineage>
        <taxon>Eukaryota</taxon>
        <taxon>Rhodophyta</taxon>
        <taxon>Florideophyceae</taxon>
        <taxon>Rhodymeniophycidae</taxon>
        <taxon>Gigartinales</taxon>
        <taxon>Gigartinaceae</taxon>
        <taxon>Chondrus</taxon>
    </lineage>
</organism>
<dbReference type="AlphaFoldDB" id="R7QNW4"/>
<dbReference type="OrthoDB" id="1601at2759"/>
<keyword evidence="3" id="KW-1185">Reference proteome</keyword>
<reference evidence="3" key="1">
    <citation type="journal article" date="2013" name="Proc. Natl. Acad. Sci. U.S.A.">
        <title>Genome structure and metabolic features in the red seaweed Chondrus crispus shed light on evolution of the Archaeplastida.</title>
        <authorList>
            <person name="Collen J."/>
            <person name="Porcel B."/>
            <person name="Carre W."/>
            <person name="Ball S.G."/>
            <person name="Chaparro C."/>
            <person name="Tonon T."/>
            <person name="Barbeyron T."/>
            <person name="Michel G."/>
            <person name="Noel B."/>
            <person name="Valentin K."/>
            <person name="Elias M."/>
            <person name="Artiguenave F."/>
            <person name="Arun A."/>
            <person name="Aury J.M."/>
            <person name="Barbosa-Neto J.F."/>
            <person name="Bothwell J.H."/>
            <person name="Bouget F.Y."/>
            <person name="Brillet L."/>
            <person name="Cabello-Hurtado F."/>
            <person name="Capella-Gutierrez S."/>
            <person name="Charrier B."/>
            <person name="Cladiere L."/>
            <person name="Cock J.M."/>
            <person name="Coelho S.M."/>
            <person name="Colleoni C."/>
            <person name="Czjzek M."/>
            <person name="Da Silva C."/>
            <person name="Delage L."/>
            <person name="Denoeud F."/>
            <person name="Deschamps P."/>
            <person name="Dittami S.M."/>
            <person name="Gabaldon T."/>
            <person name="Gachon C.M."/>
            <person name="Groisillier A."/>
            <person name="Herve C."/>
            <person name="Jabbari K."/>
            <person name="Katinka M."/>
            <person name="Kloareg B."/>
            <person name="Kowalczyk N."/>
            <person name="Labadie K."/>
            <person name="Leblanc C."/>
            <person name="Lopez P.J."/>
            <person name="McLachlan D.H."/>
            <person name="Meslet-Cladiere L."/>
            <person name="Moustafa A."/>
            <person name="Nehr Z."/>
            <person name="Nyvall Collen P."/>
            <person name="Panaud O."/>
            <person name="Partensky F."/>
            <person name="Poulain J."/>
            <person name="Rensing S.A."/>
            <person name="Rousvoal S."/>
            <person name="Samson G."/>
            <person name="Symeonidi A."/>
            <person name="Weissenbach J."/>
            <person name="Zambounis A."/>
            <person name="Wincker P."/>
            <person name="Boyen C."/>
        </authorList>
    </citation>
    <scope>NUCLEOTIDE SEQUENCE [LARGE SCALE GENOMIC DNA]</scope>
    <source>
        <strain evidence="3">cv. Stackhouse</strain>
    </source>
</reference>
<evidence type="ECO:0000313" key="2">
    <source>
        <dbReference type="EMBL" id="CDF39789.1"/>
    </source>
</evidence>
<dbReference type="STRING" id="2769.R7QNW4"/>
<evidence type="ECO:0000259" key="1">
    <source>
        <dbReference type="Pfam" id="PF21938"/>
    </source>
</evidence>
<dbReference type="Proteomes" id="UP000012073">
    <property type="component" value="Unassembled WGS sequence"/>
</dbReference>
<protein>
    <recommendedName>
        <fullName evidence="1">CAP N-terminal domain-containing protein</fullName>
    </recommendedName>
</protein>
<gene>
    <name evidence="2" type="ORF">CHC_T00000394001</name>
</gene>
<evidence type="ECO:0000313" key="3">
    <source>
        <dbReference type="Proteomes" id="UP000012073"/>
    </source>
</evidence>
<dbReference type="PANTHER" id="PTHR10652">
    <property type="entry name" value="ADENYLYL CYCLASE-ASSOCIATED PROTEIN"/>
    <property type="match status" value="1"/>
</dbReference>
<dbReference type="KEGG" id="ccp:CHC_T00000394001"/>
<dbReference type="GO" id="GO:0007015">
    <property type="term" value="P:actin filament organization"/>
    <property type="evidence" value="ECO:0007669"/>
    <property type="project" value="TreeGrafter"/>
</dbReference>
<dbReference type="PANTHER" id="PTHR10652:SF0">
    <property type="entry name" value="ADENYLYL CYCLASE-ASSOCIATED PROTEIN"/>
    <property type="match status" value="1"/>
</dbReference>
<dbReference type="RefSeq" id="XP_005710083.1">
    <property type="nucleotide sequence ID" value="XM_005710026.1"/>
</dbReference>
<dbReference type="InterPro" id="IPR036222">
    <property type="entry name" value="CAP_N_sf"/>
</dbReference>
<dbReference type="GO" id="GO:0008179">
    <property type="term" value="F:adenylate cyclase binding"/>
    <property type="evidence" value="ECO:0007669"/>
    <property type="project" value="TreeGrafter"/>
</dbReference>
<sequence>MAKPLQQLKNAATEIGKLGAEFGDAAATILEQTTLFEKSVLAEAQVISKASRMAKPANPAILKKECAELVDASADAAELKYDIDIRNALHNHAIALSDASAALGWIVAPAALKHARDYKSIVNTLAEDILSRYIDLGCNPIHSDFAESLNAVMDALLKYVEKEHPAGLRWNYAAGATPAGYRRAQRNLRKDSHPIGDFYRLMHSGLTEFSVISGELGGVLKAVFPRLIGAYEEMAKVIETASNRRRPHKDTDAALRMLLMSVQHELTPLVALLDKVPKEDKYAQHCVTLREFLNAMQWCTATTQKMSPVGYIIDVESVTVLYIDRIEKHFGSQDTYVSRLHRAWAASLRKMLNELKDYVKLHHPNELTFDTQKSRKSVDAIMRDVSLTHQLAELKNKSTAKKWTRATITRAARGGKKVQVPAWVKKP</sequence>